<protein>
    <recommendedName>
        <fullName evidence="2">DUF3467 domain-containing protein</fullName>
    </recommendedName>
</protein>
<dbReference type="AlphaFoldDB" id="X1KH15"/>
<dbReference type="EMBL" id="BARU01036378">
    <property type="protein sequence ID" value="GAH89444.1"/>
    <property type="molecule type" value="Genomic_DNA"/>
</dbReference>
<proteinExistence type="predicted"/>
<reference evidence="1" key="1">
    <citation type="journal article" date="2014" name="Front. Microbiol.">
        <title>High frequency of phylogenetically diverse reductive dehalogenase-homologous genes in deep subseafloor sedimentary metagenomes.</title>
        <authorList>
            <person name="Kawai M."/>
            <person name="Futagami T."/>
            <person name="Toyoda A."/>
            <person name="Takaki Y."/>
            <person name="Nishi S."/>
            <person name="Hori S."/>
            <person name="Arai W."/>
            <person name="Tsubouchi T."/>
            <person name="Morono Y."/>
            <person name="Uchiyama I."/>
            <person name="Ito T."/>
            <person name="Fujiyama A."/>
            <person name="Inagaki F."/>
            <person name="Takami H."/>
        </authorList>
    </citation>
    <scope>NUCLEOTIDE SEQUENCE</scope>
    <source>
        <strain evidence="1">Expedition CK06-06</strain>
    </source>
</reference>
<dbReference type="Pfam" id="PF11950">
    <property type="entry name" value="DUF3467"/>
    <property type="match status" value="1"/>
</dbReference>
<accession>X1KH15</accession>
<evidence type="ECO:0000313" key="1">
    <source>
        <dbReference type="EMBL" id="GAH89444.1"/>
    </source>
</evidence>
<sequence>MTQQAQVIPIDFPSNLKGGVYCNHMVVGHTKEEFITDFMMVAQVAGAVTARVIISPGHMKRIINTLQKNLEKYESKFGSIEPAEEPAKGKIGFPAPSTQ</sequence>
<dbReference type="InterPro" id="IPR021857">
    <property type="entry name" value="DUF3467"/>
</dbReference>
<evidence type="ECO:0008006" key="2">
    <source>
        <dbReference type="Google" id="ProtNLM"/>
    </source>
</evidence>
<name>X1KH15_9ZZZZ</name>
<gene>
    <name evidence="1" type="ORF">S03H2_56809</name>
</gene>
<organism evidence="1">
    <name type="scientific">marine sediment metagenome</name>
    <dbReference type="NCBI Taxonomy" id="412755"/>
    <lineage>
        <taxon>unclassified sequences</taxon>
        <taxon>metagenomes</taxon>
        <taxon>ecological metagenomes</taxon>
    </lineage>
</organism>
<comment type="caution">
    <text evidence="1">The sequence shown here is derived from an EMBL/GenBank/DDBJ whole genome shotgun (WGS) entry which is preliminary data.</text>
</comment>